<organism evidence="17 18">
    <name type="scientific">Curvularia clavata</name>
    <dbReference type="NCBI Taxonomy" id="95742"/>
    <lineage>
        <taxon>Eukaryota</taxon>
        <taxon>Fungi</taxon>
        <taxon>Dikarya</taxon>
        <taxon>Ascomycota</taxon>
        <taxon>Pezizomycotina</taxon>
        <taxon>Dothideomycetes</taxon>
        <taxon>Pleosporomycetidae</taxon>
        <taxon>Pleosporales</taxon>
        <taxon>Pleosporineae</taxon>
        <taxon>Pleosporaceae</taxon>
        <taxon>Curvularia</taxon>
    </lineage>
</organism>
<evidence type="ECO:0000256" key="5">
    <source>
        <dbReference type="ARBA" id="ARBA00023098"/>
    </source>
</evidence>
<feature type="compositionally biased region" description="Basic and acidic residues" evidence="14">
    <location>
        <begin position="1239"/>
        <end position="1255"/>
    </location>
</feature>
<feature type="region of interest" description="Disordered" evidence="14">
    <location>
        <begin position="1522"/>
        <end position="1544"/>
    </location>
</feature>
<dbReference type="PROSITE" id="PS50222">
    <property type="entry name" value="EF_HAND_2"/>
    <property type="match status" value="1"/>
</dbReference>
<evidence type="ECO:0000256" key="14">
    <source>
        <dbReference type="SAM" id="MobiDB-lite"/>
    </source>
</evidence>
<dbReference type="FunFam" id="2.60.40.150:FF:000295">
    <property type="entry name" value="Phosphatidylserine decarboxylase proenzyme 2"/>
    <property type="match status" value="1"/>
</dbReference>
<feature type="domain" description="C2" evidence="15">
    <location>
        <begin position="263"/>
        <end position="385"/>
    </location>
</feature>
<keyword evidence="18" id="KW-1185">Reference proteome</keyword>
<evidence type="ECO:0000256" key="9">
    <source>
        <dbReference type="ARBA" id="ARBA00023239"/>
    </source>
</evidence>
<dbReference type="InterPro" id="IPR035892">
    <property type="entry name" value="C2_domain_sf"/>
</dbReference>
<evidence type="ECO:0000256" key="13">
    <source>
        <dbReference type="SAM" id="Coils"/>
    </source>
</evidence>
<evidence type="ECO:0000259" key="16">
    <source>
        <dbReference type="PROSITE" id="PS50222"/>
    </source>
</evidence>
<dbReference type="PANTHER" id="PTHR10067">
    <property type="entry name" value="PHOSPHATIDYLSERINE DECARBOXYLASE"/>
    <property type="match status" value="1"/>
</dbReference>
<evidence type="ECO:0000256" key="6">
    <source>
        <dbReference type="ARBA" id="ARBA00023136"/>
    </source>
</evidence>
<dbReference type="FunFam" id="2.60.40.150:FF:000198">
    <property type="entry name" value="Phosphatidylserine decarboxylase proenzyme 2"/>
    <property type="match status" value="1"/>
</dbReference>
<evidence type="ECO:0000256" key="8">
    <source>
        <dbReference type="ARBA" id="ARBA00023209"/>
    </source>
</evidence>
<evidence type="ECO:0000313" key="18">
    <source>
        <dbReference type="Proteomes" id="UP001056012"/>
    </source>
</evidence>
<feature type="site" description="Cleavage (non-hydrolytic); by autocatalysis" evidence="12">
    <location>
        <begin position="1002"/>
        <end position="1003"/>
    </location>
</feature>
<keyword evidence="12" id="KW-0967">Endosome</keyword>
<protein>
    <recommendedName>
        <fullName evidence="12">Phosphatidylserine decarboxylase proenzyme 2</fullName>
        <ecNumber evidence="12">4.1.1.65</ecNumber>
    </recommendedName>
    <component>
        <recommendedName>
            <fullName evidence="12">Phosphatidylserine decarboxylase 2 beta chain</fullName>
        </recommendedName>
    </component>
    <component>
        <recommendedName>
            <fullName evidence="12">Phosphatidylserine decarboxylase 2 alpha chain</fullName>
        </recommendedName>
    </component>
</protein>
<feature type="region of interest" description="Disordered" evidence="14">
    <location>
        <begin position="1119"/>
        <end position="1296"/>
    </location>
</feature>
<comment type="subcellular location">
    <subcellularLocation>
        <location evidence="12">Golgi apparatus membrane</location>
        <topology evidence="12">Peripheral membrane protein</topology>
        <orientation evidence="12">Cytoplasmic side</orientation>
    </subcellularLocation>
    <subcellularLocation>
        <location evidence="12">Endosome membrane</location>
        <topology evidence="12">Peripheral membrane protein</topology>
        <orientation evidence="12">Cytoplasmic side</orientation>
    </subcellularLocation>
</comment>
<keyword evidence="9 12" id="KW-0456">Lyase</keyword>
<evidence type="ECO:0000313" key="17">
    <source>
        <dbReference type="EMBL" id="USP82084.1"/>
    </source>
</evidence>
<keyword evidence="6 12" id="KW-0472">Membrane</keyword>
<accession>A0A9Q8ZIG7</accession>
<dbReference type="GO" id="GO:0007059">
    <property type="term" value="P:chromosome segregation"/>
    <property type="evidence" value="ECO:0007669"/>
    <property type="project" value="InterPro"/>
</dbReference>
<evidence type="ECO:0000256" key="1">
    <source>
        <dbReference type="ARBA" id="ARBA00005189"/>
    </source>
</evidence>
<reference evidence="17" key="1">
    <citation type="submission" date="2021-12" db="EMBL/GenBank/DDBJ databases">
        <title>Curvularia clavata genome.</title>
        <authorList>
            <person name="Cao Y."/>
        </authorList>
    </citation>
    <scope>NUCLEOTIDE SEQUENCE</scope>
    <source>
        <strain evidence="17">Yc1106</strain>
    </source>
</reference>
<dbReference type="Proteomes" id="UP001056012">
    <property type="component" value="Chromosome 7"/>
</dbReference>
<dbReference type="Pfam" id="PF02666">
    <property type="entry name" value="PS_Dcarbxylase"/>
    <property type="match status" value="1"/>
</dbReference>
<dbReference type="InterPro" id="IPR003817">
    <property type="entry name" value="PS_Dcarbxylase"/>
</dbReference>
<feature type="domain" description="EF-hand" evidence="16">
    <location>
        <begin position="522"/>
        <end position="557"/>
    </location>
</feature>
<keyword evidence="4" id="KW-0106">Calcium</keyword>
<dbReference type="HAMAP" id="MF_00663">
    <property type="entry name" value="PS_decarb_PSD_B_type2"/>
    <property type="match status" value="1"/>
</dbReference>
<keyword evidence="7 12" id="KW-0865">Zymogen</keyword>
<feature type="compositionally biased region" description="Basic residues" evidence="14">
    <location>
        <begin position="1337"/>
        <end position="1349"/>
    </location>
</feature>
<comment type="function">
    <text evidence="12">Catalyzes the formation of phosphatidylethanolamine (PtdEtn) from phosphatidylserine (PtdSer). Plays a central role in phospholipid metabolism and in the interorganelle trafficking of phosphatidylserine.</text>
</comment>
<dbReference type="PROSITE" id="PS00018">
    <property type="entry name" value="EF_HAND_1"/>
    <property type="match status" value="1"/>
</dbReference>
<feature type="active site" description="Charge relay system; for autoendoproteolytic cleavage activity" evidence="12">
    <location>
        <position position="916"/>
    </location>
</feature>
<feature type="active site" description="Schiff-base intermediate with substrate; via pyruvic acid; for decarboxylase activity" evidence="12">
    <location>
        <position position="1003"/>
    </location>
</feature>
<dbReference type="OrthoDB" id="67700at2759"/>
<dbReference type="SMART" id="SM00239">
    <property type="entry name" value="C2"/>
    <property type="match status" value="2"/>
</dbReference>
<dbReference type="SUPFAM" id="SSF47473">
    <property type="entry name" value="EF-hand"/>
    <property type="match status" value="1"/>
</dbReference>
<dbReference type="GO" id="GO:0016540">
    <property type="term" value="P:protein autoprocessing"/>
    <property type="evidence" value="ECO:0007669"/>
    <property type="project" value="UniProtKB-UniRule"/>
</dbReference>
<sequence>MPRPTFTSRLSVPQRLKRSSAAYSPSSAPNSAPTSVPATRNSSPRIRAMPELPAAQGLVLRVNVIKGRDLAAKDRSGTSDPYLVLTLGDAKVTTPAINKQLNPEWNETVELPIVGDQSLLLEVVCWDKDRFGKDYMGEFDVILEDHFQNGLVQQEPQWFPLQARRSGKKKSVVSGEIQIQFSLLDPQNPSATPEQILQKFLAIAGQTPSPDEDEEEILMRGDSNGTDAEEDEESSSDEAQDESKKAEKREKRRKKLKMARLKRKIKGKTNYAYSSGGDLAGVLFLEILRCSDLPPERNVTRTTFDMDPFVVTSLGKRTYRTKTVRHDLNPVFEEKLVFQVLRHETNYSVNFTVMDKDKFSGNDYVGTVNFPLEKAVSTAPQEDPETGLYKLPEPSDSPGVSPSDGNSKKSRFRIPISRSGSTNSLSRLSRPSLKKESSTGSLSVQDVSGTQPPSPGAPPNAMTDSNGNLAPGNMINIQPSAVDDEDLKLYTLPLELKHQERWENKHNPTLDIRAKYLPYKALRQQFWRAMLKQYDADESGLIDKVELTTMLDTLGSTLHEATIDSFFERFAERHNGDHLLTFDEAVICLEDQLQATEAENAKKNESLASGSQTPMTSGMLTPINKNSSTTSIPALETSVLGKEGEEGAEIQIDDLADDKGEEHVIEIRECPICHQPKLNKRSDANIITHIATCASQDWRQVNNIVMAGFVTSSQAQRKWYSKVITKISYGGYKLGANSANILVQDRLTGQINEERMSVYVRLGIRLLYKGLKANNMEKKRIRKLLKSLSFKQGRKYDDPASASEIVPFINFHQLDMSEVLLPTDQFKNFNEFFYRALKPGARPCSAPDDPRVIVSPSDCRTVVFNTIDAAQAIWVKGRDFTIERLLGDAYPQDVKRYHGGSLGIFRLAPQDYHRFHIPVDGVLDEPKTIEGEYYTVNPMAIRSALDVYGENVRVLVPIDSVAHGRVMIVCVGAMMVGSTVITRKKGEQVKRGEELGYFKFGGSTLLLLFEPGQMRYDEDLVDNSNSALETLVRVGMSIGHSPNRPAHVPDMRKSNPTNEEKQDAKRRIEGSLAPAGVKGPMPGAAWMFIHVSGGALGVTSLRWNTGLMTTIFARSPLQSLPMATNRPTTRRRSAKQAFEDDDAPAVQKRPRTEVNGASKKATTAPKKTAKAAAYDEDDDGFQFSRRTSRRTTNAPQALEPEPVPVEKSAKPARRKKQSIAAVDPESSDSGKRRRSARISGDREQLEVRPKPKEPAAAKSRTKKSAPAEKERQKKRHSSPAPEVQPNDTAYAGVQTPTHNELQIAKKRDPNAQRIMLPFADTPVITRNKEMRKGNKDGHRRSSTGLRGRRASSLIDSGQSNALPHSEVEVREFYKYIEQSLPEPRRMKQLLTWCGSRALPAKPSGDVKNASAIMAARAIEQELIDDFASKPELSDWFSREETVLQPVVKKPNPQNEKNKITLEELEAEIRLLEEEKAAWEAIASSSKTIPPPPAPSIPTSTPLLSDIDISFLDPDQAAILSTLQSSQQPSQAPQSTPQPPSSAFTFTSPTTLQSHLSSLADSLEPHIDIFADGVHKIEQYRQTAERVADRVLGTAAKRLEERDREAKARVGTQGIGVGDVLRGLAGVLGGEQ</sequence>
<comment type="catalytic activity">
    <reaction evidence="12">
        <text>a 1,2-diacyl-sn-glycero-3-phospho-L-serine + H(+) = a 1,2-diacyl-sn-glycero-3-phosphoethanolamine + CO2</text>
        <dbReference type="Rhea" id="RHEA:20828"/>
        <dbReference type="ChEBI" id="CHEBI:15378"/>
        <dbReference type="ChEBI" id="CHEBI:16526"/>
        <dbReference type="ChEBI" id="CHEBI:57262"/>
        <dbReference type="ChEBI" id="CHEBI:64612"/>
        <dbReference type="EC" id="4.1.1.65"/>
    </reaction>
</comment>
<feature type="chain" id="PRO_5040552509" description="Phosphatidylserine decarboxylase 2 beta chain" evidence="12">
    <location>
        <begin position="1"/>
        <end position="1002"/>
    </location>
</feature>
<comment type="cofactor">
    <cofactor evidence="12">
        <name>pyruvate</name>
        <dbReference type="ChEBI" id="CHEBI:15361"/>
    </cofactor>
    <text evidence="12">Binds 1 pyruvoyl group covalently per subunit.</text>
</comment>
<dbReference type="CDD" id="cd04024">
    <property type="entry name" value="C2A_Synaptotagmin-like"/>
    <property type="match status" value="1"/>
</dbReference>
<comment type="pathway">
    <text evidence="12">Phospholipid metabolism; phosphatidylethanolamine biosynthesis; phosphatidylethanolamine from CDP-diacylglycerol: step 2/2.</text>
</comment>
<feature type="region of interest" description="Disordered" evidence="14">
    <location>
        <begin position="1038"/>
        <end position="1076"/>
    </location>
</feature>
<evidence type="ECO:0000256" key="10">
    <source>
        <dbReference type="ARBA" id="ARBA00023264"/>
    </source>
</evidence>
<dbReference type="InterPro" id="IPR033177">
    <property type="entry name" value="PSD-B"/>
</dbReference>
<proteinExistence type="inferred from homology"/>
<dbReference type="PROSITE" id="PS50004">
    <property type="entry name" value="C2"/>
    <property type="match status" value="2"/>
</dbReference>
<keyword evidence="13" id="KW-0175">Coiled coil</keyword>
<keyword evidence="3 12" id="KW-0210">Decarboxylase</keyword>
<dbReference type="GO" id="GO:0005795">
    <property type="term" value="C:Golgi stack"/>
    <property type="evidence" value="ECO:0007669"/>
    <property type="project" value="UniProtKB-UniRule"/>
</dbReference>
<dbReference type="Gene3D" id="1.10.238.10">
    <property type="entry name" value="EF-hand"/>
    <property type="match status" value="1"/>
</dbReference>
<feature type="compositionally biased region" description="Low complexity" evidence="14">
    <location>
        <begin position="1157"/>
        <end position="1172"/>
    </location>
</feature>
<evidence type="ECO:0000256" key="3">
    <source>
        <dbReference type="ARBA" id="ARBA00022793"/>
    </source>
</evidence>
<keyword evidence="2 12" id="KW-0444">Lipid biosynthesis</keyword>
<feature type="region of interest" description="Disordered" evidence="14">
    <location>
        <begin position="1329"/>
        <end position="1359"/>
    </location>
</feature>
<dbReference type="GO" id="GO:0005509">
    <property type="term" value="F:calcium ion binding"/>
    <property type="evidence" value="ECO:0007669"/>
    <property type="project" value="InterPro"/>
</dbReference>
<comment type="PTM">
    <text evidence="12">Is synthesized initially as an inactive proenzyme. Formation of the active enzyme involves a self-maturation process in which the active site pyruvoyl group is generated from an internal serine residue via an autocatalytic post-translational modification. Two non-identical subunits are generated from the proenzyme in this reaction, and the pyruvate is formed at the N-terminus of the alpha chain, which is derived from the carboxyl end of the proenzyme. The autoendoproteolytic cleavage occurs by a canonical serine protease mechanism, in which the side chain hydroxyl group of the serine supplies its oxygen atom to form the C-terminus of the beta chain, while the remainder of the serine residue undergoes an oxidative deamination to produce ammonia and the pyruvoyl prosthetic group on the alpha chain. During this reaction, the Ser that is part of the protease active site of the proenzyme becomes the pyruvoyl prosthetic group, which constitutes an essential element of the active site of the mature decarboxylase.</text>
</comment>
<feature type="domain" description="C2" evidence="15">
    <location>
        <begin position="40"/>
        <end position="159"/>
    </location>
</feature>
<keyword evidence="12" id="KW-0333">Golgi apparatus</keyword>
<dbReference type="InterPro" id="IPR000008">
    <property type="entry name" value="C2_dom"/>
</dbReference>
<dbReference type="GO" id="GO:0004609">
    <property type="term" value="F:phosphatidylserine decarboxylase activity"/>
    <property type="evidence" value="ECO:0007669"/>
    <property type="project" value="UniProtKB-UniRule"/>
</dbReference>
<evidence type="ECO:0000256" key="11">
    <source>
        <dbReference type="ARBA" id="ARBA00023317"/>
    </source>
</evidence>
<feature type="compositionally biased region" description="Polar residues" evidence="14">
    <location>
        <begin position="1"/>
        <end position="11"/>
    </location>
</feature>
<dbReference type="Pfam" id="PF00168">
    <property type="entry name" value="C2"/>
    <property type="match status" value="2"/>
</dbReference>
<feature type="compositionally biased region" description="Low complexity" evidence="14">
    <location>
        <begin position="392"/>
        <end position="405"/>
    </location>
</feature>
<comment type="subunit">
    <text evidence="12">Heterodimer of a large membrane-associated beta subunit and a small pyruvoyl-containing alpha subunit. Interacts with pstB2. This interaction may be a means to structurally tether the donor membrane (ER) harboring PstB2 to acceptor membranes (Golgi/endosomes) harboring PSD2 during PtdSer transport to the site of PtdEtn synthesis.</text>
</comment>
<keyword evidence="5 12" id="KW-0443">Lipid metabolism</keyword>
<feature type="region of interest" description="Disordered" evidence="14">
    <location>
        <begin position="375"/>
        <end position="477"/>
    </location>
</feature>
<gene>
    <name evidence="12" type="primary">PSD2</name>
    <name evidence="17" type="ORF">yc1106_09358</name>
</gene>
<comment type="domain">
    <text evidence="12">The C2 domains have an essential, but non-catalytic function. They may facilitate interactions with other proteins and are required for lipid transport function.</text>
</comment>
<feature type="region of interest" description="Disordered" evidence="14">
    <location>
        <begin position="1"/>
        <end position="47"/>
    </location>
</feature>
<evidence type="ECO:0000259" key="15">
    <source>
        <dbReference type="PROSITE" id="PS50004"/>
    </source>
</evidence>
<dbReference type="EMBL" id="CP089280">
    <property type="protein sequence ID" value="USP82084.1"/>
    <property type="molecule type" value="Genomic_DNA"/>
</dbReference>
<dbReference type="CDD" id="cd04039">
    <property type="entry name" value="C2_PSD"/>
    <property type="match status" value="1"/>
</dbReference>
<keyword evidence="10 12" id="KW-1208">Phospholipid metabolism</keyword>
<dbReference type="GO" id="GO:0010008">
    <property type="term" value="C:endosome membrane"/>
    <property type="evidence" value="ECO:0007669"/>
    <property type="project" value="UniProtKB-SubCell"/>
</dbReference>
<feature type="compositionally biased region" description="Basic and acidic residues" evidence="14">
    <location>
        <begin position="1047"/>
        <end position="1069"/>
    </location>
</feature>
<comment type="pathway">
    <text evidence="1">Lipid metabolism.</text>
</comment>
<dbReference type="InterPro" id="IPR002048">
    <property type="entry name" value="EF_hand_dom"/>
</dbReference>
<dbReference type="GO" id="GO:0006646">
    <property type="term" value="P:phosphatidylethanolamine biosynthetic process"/>
    <property type="evidence" value="ECO:0007669"/>
    <property type="project" value="UniProtKB-UniRule"/>
</dbReference>
<feature type="coiled-coil region" evidence="13">
    <location>
        <begin position="1454"/>
        <end position="1481"/>
    </location>
</feature>
<dbReference type="GO" id="GO:0051301">
    <property type="term" value="P:cell division"/>
    <property type="evidence" value="ECO:0007669"/>
    <property type="project" value="InterPro"/>
</dbReference>
<dbReference type="Pfam" id="PF08202">
    <property type="entry name" value="MIS13"/>
    <property type="match status" value="1"/>
</dbReference>
<dbReference type="GO" id="GO:0000139">
    <property type="term" value="C:Golgi membrane"/>
    <property type="evidence" value="ECO:0007669"/>
    <property type="project" value="UniProtKB-SubCell"/>
</dbReference>
<dbReference type="Gene3D" id="2.60.40.150">
    <property type="entry name" value="C2 domain"/>
    <property type="match status" value="2"/>
</dbReference>
<dbReference type="InterPro" id="IPR011992">
    <property type="entry name" value="EF-hand-dom_pair"/>
</dbReference>
<keyword evidence="11 12" id="KW-0670">Pyruvate</keyword>
<evidence type="ECO:0000256" key="7">
    <source>
        <dbReference type="ARBA" id="ARBA00023145"/>
    </source>
</evidence>
<evidence type="ECO:0000256" key="4">
    <source>
        <dbReference type="ARBA" id="ARBA00022837"/>
    </source>
</evidence>
<comment type="similarity">
    <text evidence="12">Belongs to the phosphatidylserine decarboxylase family. PSD-B subfamily. Eukaryotic type II sub-subfamily.</text>
</comment>
<dbReference type="InterPro" id="IPR018247">
    <property type="entry name" value="EF_Hand_1_Ca_BS"/>
</dbReference>
<feature type="compositionally biased region" description="Low complexity" evidence="14">
    <location>
        <begin position="19"/>
        <end position="38"/>
    </location>
</feature>
<feature type="active site" description="Charge relay system; for autoendoproteolytic cleavage activity" evidence="12">
    <location>
        <position position="858"/>
    </location>
</feature>
<dbReference type="GO" id="GO:0000444">
    <property type="term" value="C:MIS12/MIND type complex"/>
    <property type="evidence" value="ECO:0007669"/>
    <property type="project" value="InterPro"/>
</dbReference>
<dbReference type="PANTHER" id="PTHR10067:SF17">
    <property type="entry name" value="PHOSPHATIDYLSERINE DECARBOXYLASE PROENZYME 2"/>
    <property type="match status" value="1"/>
</dbReference>
<dbReference type="FunFam" id="1.10.238.10:FF:000445">
    <property type="entry name" value="Phosphatidylserine decarboxylase proenzyme 2"/>
    <property type="match status" value="1"/>
</dbReference>
<feature type="region of interest" description="Disordered" evidence="14">
    <location>
        <begin position="222"/>
        <end position="258"/>
    </location>
</feature>
<dbReference type="NCBIfam" id="TIGR00163">
    <property type="entry name" value="PS_decarb"/>
    <property type="match status" value="1"/>
</dbReference>
<feature type="compositionally biased region" description="Acidic residues" evidence="14">
    <location>
        <begin position="227"/>
        <end position="240"/>
    </location>
</feature>
<feature type="modified residue" description="Pyruvic acid (Ser); by autocatalysis" evidence="12">
    <location>
        <position position="1003"/>
    </location>
</feature>
<evidence type="ECO:0000256" key="2">
    <source>
        <dbReference type="ARBA" id="ARBA00022516"/>
    </source>
</evidence>
<dbReference type="InterPro" id="IPR033179">
    <property type="entry name" value="PSD_type2_pro"/>
</dbReference>
<name>A0A9Q8ZIG7_CURCL</name>
<dbReference type="InterPro" id="IPR013218">
    <property type="entry name" value="Dsn1/Mis13"/>
</dbReference>
<dbReference type="SUPFAM" id="SSF49562">
    <property type="entry name" value="C2 domain (Calcium/lipid-binding domain, CaLB)"/>
    <property type="match status" value="2"/>
</dbReference>
<keyword evidence="8 12" id="KW-0594">Phospholipid biosynthesis</keyword>
<feature type="active site" description="Charge relay system; for autoendoproteolytic cleavage activity" evidence="12">
    <location>
        <position position="1003"/>
    </location>
</feature>
<feature type="compositionally biased region" description="Polar residues" evidence="14">
    <location>
        <begin position="439"/>
        <end position="451"/>
    </location>
</feature>
<dbReference type="VEuPathDB" id="FungiDB:yc1106_09358"/>
<evidence type="ECO:0000256" key="12">
    <source>
        <dbReference type="HAMAP-Rule" id="MF_03209"/>
    </source>
</evidence>
<feature type="chain" id="PRO_5040552508" description="Phosphatidylserine decarboxylase 2 alpha chain" evidence="12">
    <location>
        <begin position="1003"/>
        <end position="1631"/>
    </location>
</feature>
<dbReference type="EC" id="4.1.1.65" evidence="12"/>